<dbReference type="Proteomes" id="UP000559256">
    <property type="component" value="Unassembled WGS sequence"/>
</dbReference>
<sequence length="72" mass="8263">MSVTLLKRYLEYDLDICRAYAYKLTTHTTDRAFAKTPYAFPRHSSQLPLPKLDGIRSRVSALTAFPARMVKV</sequence>
<accession>A0A8H5CKW3</accession>
<organism evidence="1 2">
    <name type="scientific">Tetrapyrgos nigripes</name>
    <dbReference type="NCBI Taxonomy" id="182062"/>
    <lineage>
        <taxon>Eukaryota</taxon>
        <taxon>Fungi</taxon>
        <taxon>Dikarya</taxon>
        <taxon>Basidiomycota</taxon>
        <taxon>Agaricomycotina</taxon>
        <taxon>Agaricomycetes</taxon>
        <taxon>Agaricomycetidae</taxon>
        <taxon>Agaricales</taxon>
        <taxon>Marasmiineae</taxon>
        <taxon>Marasmiaceae</taxon>
        <taxon>Tetrapyrgos</taxon>
    </lineage>
</organism>
<protein>
    <submittedName>
        <fullName evidence="1">Uncharacterized protein</fullName>
    </submittedName>
</protein>
<name>A0A8H5CKW3_9AGAR</name>
<dbReference type="OrthoDB" id="3257409at2759"/>
<gene>
    <name evidence="1" type="ORF">D9758_014703</name>
</gene>
<evidence type="ECO:0000313" key="2">
    <source>
        <dbReference type="Proteomes" id="UP000559256"/>
    </source>
</evidence>
<reference evidence="1 2" key="1">
    <citation type="journal article" date="2020" name="ISME J.">
        <title>Uncovering the hidden diversity of litter-decomposition mechanisms in mushroom-forming fungi.</title>
        <authorList>
            <person name="Floudas D."/>
            <person name="Bentzer J."/>
            <person name="Ahren D."/>
            <person name="Johansson T."/>
            <person name="Persson P."/>
            <person name="Tunlid A."/>
        </authorList>
    </citation>
    <scope>NUCLEOTIDE SEQUENCE [LARGE SCALE GENOMIC DNA]</scope>
    <source>
        <strain evidence="1 2">CBS 291.85</strain>
    </source>
</reference>
<evidence type="ECO:0000313" key="1">
    <source>
        <dbReference type="EMBL" id="KAF5343667.1"/>
    </source>
</evidence>
<dbReference type="EMBL" id="JAACJM010000136">
    <property type="protein sequence ID" value="KAF5343667.1"/>
    <property type="molecule type" value="Genomic_DNA"/>
</dbReference>
<keyword evidence="2" id="KW-1185">Reference proteome</keyword>
<dbReference type="AlphaFoldDB" id="A0A8H5CKW3"/>
<comment type="caution">
    <text evidence="1">The sequence shown here is derived from an EMBL/GenBank/DDBJ whole genome shotgun (WGS) entry which is preliminary data.</text>
</comment>
<proteinExistence type="predicted"/>